<sequence>MTDALPRGITHIGITVPDLEEATRFFKAGLGAKVAYDGLTRDDEPRCGAQTEEQLGLPPGAKIRRQRMIVAGTGPSLELFEIEGPQRAAVGLADLGLNHLSFYVDDIEGSLRRLVDAGGQALSAVHPNSRYEDTPGNGSVYVRAPWGTLIELQTIPSGHYYPDDSEAEVWTPPRAG</sequence>
<dbReference type="EMBL" id="CP115965">
    <property type="protein sequence ID" value="WZW99038.1"/>
    <property type="molecule type" value="Genomic_DNA"/>
</dbReference>
<evidence type="ECO:0000259" key="2">
    <source>
        <dbReference type="PROSITE" id="PS51819"/>
    </source>
</evidence>
<dbReference type="PANTHER" id="PTHR43048">
    <property type="entry name" value="METHYLMALONYL-COA EPIMERASE"/>
    <property type="match status" value="1"/>
</dbReference>
<evidence type="ECO:0000256" key="1">
    <source>
        <dbReference type="ARBA" id="ARBA00022723"/>
    </source>
</evidence>
<feature type="domain" description="VOC" evidence="2">
    <location>
        <begin position="8"/>
        <end position="155"/>
    </location>
</feature>
<evidence type="ECO:0000313" key="3">
    <source>
        <dbReference type="EMBL" id="WZW99038.1"/>
    </source>
</evidence>
<protein>
    <submittedName>
        <fullName evidence="3">VOC family protein</fullName>
    </submittedName>
</protein>
<gene>
    <name evidence="3" type="ORF">PCC79_02165</name>
</gene>
<reference evidence="3 4" key="1">
    <citation type="journal article" date="2023" name="Environ Microbiome">
        <title>A coral-associated actinobacterium mitigates coral bleaching under heat stress.</title>
        <authorList>
            <person name="Li J."/>
            <person name="Zou Y."/>
            <person name="Li Q."/>
            <person name="Zhang J."/>
            <person name="Bourne D.G."/>
            <person name="Lyu Y."/>
            <person name="Liu C."/>
            <person name="Zhang S."/>
        </authorList>
    </citation>
    <scope>NUCLEOTIDE SEQUENCE [LARGE SCALE GENOMIC DNA]</scope>
    <source>
        <strain evidence="3 4">SCSIO 13291</strain>
    </source>
</reference>
<proteinExistence type="predicted"/>
<dbReference type="InterPro" id="IPR037523">
    <property type="entry name" value="VOC_core"/>
</dbReference>
<dbReference type="RefSeq" id="WP_342372874.1">
    <property type="nucleotide sequence ID" value="NZ_CP115965.1"/>
</dbReference>
<organism evidence="3 4">
    <name type="scientific">Propioniciclava soli</name>
    <dbReference type="NCBI Taxonomy" id="2775081"/>
    <lineage>
        <taxon>Bacteria</taxon>
        <taxon>Bacillati</taxon>
        <taxon>Actinomycetota</taxon>
        <taxon>Actinomycetes</taxon>
        <taxon>Propionibacteriales</taxon>
        <taxon>Propionibacteriaceae</taxon>
        <taxon>Propioniciclava</taxon>
    </lineage>
</organism>
<dbReference type="Proteomes" id="UP001434337">
    <property type="component" value="Chromosome"/>
</dbReference>
<dbReference type="PANTHER" id="PTHR43048:SF6">
    <property type="entry name" value="BLR8189 PROTEIN"/>
    <property type="match status" value="1"/>
</dbReference>
<keyword evidence="1" id="KW-0479">Metal-binding</keyword>
<dbReference type="Gene3D" id="3.10.180.10">
    <property type="entry name" value="2,3-Dihydroxybiphenyl 1,2-Dioxygenase, domain 1"/>
    <property type="match status" value="1"/>
</dbReference>
<evidence type="ECO:0000313" key="4">
    <source>
        <dbReference type="Proteomes" id="UP001434337"/>
    </source>
</evidence>
<name>A0ABZ3C8D3_9ACTN</name>
<dbReference type="SUPFAM" id="SSF54593">
    <property type="entry name" value="Glyoxalase/Bleomycin resistance protein/Dihydroxybiphenyl dioxygenase"/>
    <property type="match status" value="1"/>
</dbReference>
<dbReference type="InterPro" id="IPR029068">
    <property type="entry name" value="Glyas_Bleomycin-R_OHBP_Dase"/>
</dbReference>
<dbReference type="PROSITE" id="PS51819">
    <property type="entry name" value="VOC"/>
    <property type="match status" value="1"/>
</dbReference>
<accession>A0ABZ3C8D3</accession>
<dbReference type="Pfam" id="PF13669">
    <property type="entry name" value="Glyoxalase_4"/>
    <property type="match status" value="1"/>
</dbReference>
<dbReference type="InterPro" id="IPR051785">
    <property type="entry name" value="MMCE/EMCE_epimerase"/>
</dbReference>
<keyword evidence="4" id="KW-1185">Reference proteome</keyword>